<dbReference type="Proteomes" id="UP000663908">
    <property type="component" value="Chromosome"/>
</dbReference>
<dbReference type="Gene3D" id="1.20.1530.20">
    <property type="match status" value="1"/>
</dbReference>
<keyword evidence="3 7" id="KW-0812">Transmembrane</keyword>
<dbReference type="InterPro" id="IPR006153">
    <property type="entry name" value="Cation/H_exchanger_TM"/>
</dbReference>
<feature type="transmembrane region" description="Helical" evidence="7">
    <location>
        <begin position="211"/>
        <end position="228"/>
    </location>
</feature>
<evidence type="ECO:0000256" key="7">
    <source>
        <dbReference type="SAM" id="Phobius"/>
    </source>
</evidence>
<feature type="transmembrane region" description="Helical" evidence="7">
    <location>
        <begin position="144"/>
        <end position="165"/>
    </location>
</feature>
<name>A0ABX7TJW0_STRCY</name>
<comment type="subcellular location">
    <subcellularLocation>
        <location evidence="1">Membrane</location>
        <topology evidence="1">Multi-pass membrane protein</topology>
    </subcellularLocation>
</comment>
<dbReference type="Pfam" id="PF00999">
    <property type="entry name" value="Na_H_Exchanger"/>
    <property type="match status" value="1"/>
</dbReference>
<keyword evidence="6 7" id="KW-0472">Membrane</keyword>
<evidence type="ECO:0000256" key="6">
    <source>
        <dbReference type="ARBA" id="ARBA00023136"/>
    </source>
</evidence>
<proteinExistence type="predicted"/>
<dbReference type="PANTHER" id="PTHR32468:SF0">
    <property type="entry name" value="K(+)_H(+) ANTIPORTER 1"/>
    <property type="match status" value="1"/>
</dbReference>
<feature type="transmembrane region" description="Helical" evidence="7">
    <location>
        <begin position="386"/>
        <end position="407"/>
    </location>
</feature>
<evidence type="ECO:0000256" key="4">
    <source>
        <dbReference type="ARBA" id="ARBA00022989"/>
    </source>
</evidence>
<dbReference type="InterPro" id="IPR038770">
    <property type="entry name" value="Na+/solute_symporter_sf"/>
</dbReference>
<feature type="domain" description="Cation/H+ exchanger transmembrane" evidence="8">
    <location>
        <begin position="19"/>
        <end position="400"/>
    </location>
</feature>
<feature type="transmembrane region" description="Helical" evidence="7">
    <location>
        <begin position="240"/>
        <end position="258"/>
    </location>
</feature>
<protein>
    <submittedName>
        <fullName evidence="9">Sodium/hydrogen exchanger family protein</fullName>
    </submittedName>
</protein>
<keyword evidence="10" id="KW-1185">Reference proteome</keyword>
<keyword evidence="2" id="KW-0813">Transport</keyword>
<organism evidence="9 10">
    <name type="scientific">Streptomyces cyanogenus</name>
    <dbReference type="NCBI Taxonomy" id="80860"/>
    <lineage>
        <taxon>Bacteria</taxon>
        <taxon>Bacillati</taxon>
        <taxon>Actinomycetota</taxon>
        <taxon>Actinomycetes</taxon>
        <taxon>Kitasatosporales</taxon>
        <taxon>Streptomycetaceae</taxon>
        <taxon>Streptomyces</taxon>
    </lineage>
</organism>
<feature type="transmembrane region" description="Helical" evidence="7">
    <location>
        <begin position="74"/>
        <end position="93"/>
    </location>
</feature>
<dbReference type="PANTHER" id="PTHR32468">
    <property type="entry name" value="CATION/H + ANTIPORTER"/>
    <property type="match status" value="1"/>
</dbReference>
<keyword evidence="5" id="KW-0406">Ion transport</keyword>
<evidence type="ECO:0000259" key="8">
    <source>
        <dbReference type="Pfam" id="PF00999"/>
    </source>
</evidence>
<evidence type="ECO:0000313" key="9">
    <source>
        <dbReference type="EMBL" id="QTD96702.1"/>
    </source>
</evidence>
<evidence type="ECO:0000313" key="10">
    <source>
        <dbReference type="Proteomes" id="UP000663908"/>
    </source>
</evidence>
<evidence type="ECO:0000256" key="5">
    <source>
        <dbReference type="ARBA" id="ARBA00023065"/>
    </source>
</evidence>
<gene>
    <name evidence="9" type="ORF">S1361_05030</name>
</gene>
<dbReference type="EMBL" id="CP071839">
    <property type="protein sequence ID" value="QTD96702.1"/>
    <property type="molecule type" value="Genomic_DNA"/>
</dbReference>
<feature type="transmembrane region" description="Helical" evidence="7">
    <location>
        <begin position="320"/>
        <end position="342"/>
    </location>
</feature>
<accession>A0ABX7TJW0</accession>
<feature type="transmembrane region" description="Helical" evidence="7">
    <location>
        <begin position="6"/>
        <end position="27"/>
    </location>
</feature>
<feature type="transmembrane region" description="Helical" evidence="7">
    <location>
        <begin position="293"/>
        <end position="314"/>
    </location>
</feature>
<keyword evidence="4 7" id="KW-1133">Transmembrane helix</keyword>
<reference evidence="9 10" key="1">
    <citation type="submission" date="2021-03" db="EMBL/GenBank/DDBJ databases">
        <title>Complete genome sequence of Streptomyces cyanogenus S136, producer of anticancer angucycline landomycin A.</title>
        <authorList>
            <person name="Hrab P."/>
            <person name="Ruckert C."/>
            <person name="Busche T."/>
            <person name="Ostash I."/>
            <person name="Kalinowski J."/>
            <person name="Fedorenko V."/>
            <person name="Yushchuk O."/>
            <person name="Ostash B."/>
        </authorList>
    </citation>
    <scope>NUCLEOTIDE SEQUENCE [LARGE SCALE GENOMIC DNA]</scope>
    <source>
        <strain evidence="9 10">S136</strain>
    </source>
</reference>
<feature type="transmembrane region" description="Helical" evidence="7">
    <location>
        <begin position="39"/>
        <end position="62"/>
    </location>
</feature>
<feature type="transmembrane region" description="Helical" evidence="7">
    <location>
        <begin position="177"/>
        <end position="199"/>
    </location>
</feature>
<feature type="transmembrane region" description="Helical" evidence="7">
    <location>
        <begin position="105"/>
        <end position="129"/>
    </location>
</feature>
<sequence length="424" mass="43310">MNTVDAVIRTGHISLVLVTIFLAAYAGRQLARLVGQPSVVGEVAAGLVLGPAVVAIGGHGLLGRLLPADVFSPVRQLAHIGLVLFVVGVLRQMRSGGSWATRRAIGWVTFGALVPPLTAGFALAGWVLWRSGPGLRGDAPTPSLVLLLGVSMSVTAIPVLARILEDRGLTYTRAGRLSLAGAAVIDGVAWLLLTLAIGLAGGGSGDSVNRMAALAAGVTAAFVLARLLRAPVAGRLCGRLPWLSAVAVAALALTASWLMQRCGLSEVLGALLVGAALPAADEHGPWGRAVHRVSRTGALLIPLFFVVTGVSVFAGRLGSGSWQACVLATAAGLVAKIGGGYLGARLGGESHRVGLQVGVLLNTRGLTELVILQAGFSAGILTPRMYLALVVMALVTTAATGPLYTLVERQTSTAEELEASTVRA</sequence>
<dbReference type="InterPro" id="IPR050794">
    <property type="entry name" value="CPA2_transporter"/>
</dbReference>
<evidence type="ECO:0000256" key="1">
    <source>
        <dbReference type="ARBA" id="ARBA00004141"/>
    </source>
</evidence>
<evidence type="ECO:0000256" key="2">
    <source>
        <dbReference type="ARBA" id="ARBA00022448"/>
    </source>
</evidence>
<evidence type="ECO:0000256" key="3">
    <source>
        <dbReference type="ARBA" id="ARBA00022692"/>
    </source>
</evidence>